<organism evidence="1">
    <name type="scientific">Fagus sylvatica</name>
    <name type="common">Beechnut</name>
    <dbReference type="NCBI Taxonomy" id="28930"/>
    <lineage>
        <taxon>Eukaryota</taxon>
        <taxon>Viridiplantae</taxon>
        <taxon>Streptophyta</taxon>
        <taxon>Embryophyta</taxon>
        <taxon>Tracheophyta</taxon>
        <taxon>Spermatophyta</taxon>
        <taxon>Magnoliopsida</taxon>
        <taxon>eudicotyledons</taxon>
        <taxon>Gunneridae</taxon>
        <taxon>Pentapetalae</taxon>
        <taxon>rosids</taxon>
        <taxon>fabids</taxon>
        <taxon>Fagales</taxon>
        <taxon>Fagaceae</taxon>
        <taxon>Fagus</taxon>
    </lineage>
</organism>
<gene>
    <name evidence="1" type="ORF">FSB_LOCUS44694</name>
</gene>
<dbReference type="PANTHER" id="PTHR48437">
    <property type="entry name" value="INITIATOR BINDING DOMAIN-CONTAINING PROTEIN"/>
    <property type="match status" value="1"/>
</dbReference>
<dbReference type="PANTHER" id="PTHR48437:SF1">
    <property type="entry name" value="INITIATOR BINDING DOMAIN-CONTAINING PROTEIN"/>
    <property type="match status" value="1"/>
</dbReference>
<dbReference type="EMBL" id="OIVN01004340">
    <property type="protein sequence ID" value="SPD16812.1"/>
    <property type="molecule type" value="Genomic_DNA"/>
</dbReference>
<protein>
    <submittedName>
        <fullName evidence="1">Uncharacterized protein</fullName>
    </submittedName>
</protein>
<accession>A0A2N9HWR5</accession>
<reference evidence="1" key="1">
    <citation type="submission" date="2018-02" db="EMBL/GenBank/DDBJ databases">
        <authorList>
            <person name="Cohen D.B."/>
            <person name="Kent A.D."/>
        </authorList>
    </citation>
    <scope>NUCLEOTIDE SEQUENCE</scope>
</reference>
<sequence>MVSNESSLVFPKLKSEDCNCAPSMTPSSPNGGTSRVYNILLFLFALNSLTLCLYFTSHSKPPSSSPSTVNHHFNGLNHHYLKPWPILSSYLPWSHYSPPPLSSCEAFFGSGFSDRHDLLGNQSDGGSGGGGGWFKCWHNDMLRSSVCEGGRI</sequence>
<evidence type="ECO:0000313" key="1">
    <source>
        <dbReference type="EMBL" id="SPD16812.1"/>
    </source>
</evidence>
<proteinExistence type="predicted"/>
<dbReference type="GO" id="GO:0016757">
    <property type="term" value="F:glycosyltransferase activity"/>
    <property type="evidence" value="ECO:0007669"/>
    <property type="project" value="InterPro"/>
</dbReference>
<name>A0A2N9HWR5_FAGSY</name>
<dbReference type="AlphaFoldDB" id="A0A2N9HWR5"/>
<dbReference type="InterPro" id="IPR007657">
    <property type="entry name" value="Glycosyltransferase_61"/>
</dbReference>